<dbReference type="Gene3D" id="3.90.640.20">
    <property type="entry name" value="Heat-shock cognate protein, ATPase"/>
    <property type="match status" value="1"/>
</dbReference>
<dbReference type="RefSeq" id="WP_221790106.1">
    <property type="nucleotide sequence ID" value="NZ_JACLIC010000036.1"/>
</dbReference>
<evidence type="ECO:0000259" key="1">
    <source>
        <dbReference type="Pfam" id="PF11738"/>
    </source>
</evidence>
<proteinExistence type="predicted"/>
<comment type="caution">
    <text evidence="3">The sequence shown here is derived from an EMBL/GenBank/DDBJ whole genome shotgun (WGS) entry which is preliminary data.</text>
</comment>
<dbReference type="Gene3D" id="3.30.565.40">
    <property type="entry name" value="Fervidobacterium nodosum Rt17-B1 like"/>
    <property type="match status" value="1"/>
</dbReference>
<gene>
    <name evidence="3" type="ORF">H7T88_20775</name>
</gene>
<dbReference type="EMBL" id="JACLIC010000036">
    <property type="protein sequence ID" value="MBY0205647.1"/>
    <property type="molecule type" value="Genomic_DNA"/>
</dbReference>
<accession>A0ABS7KNZ0</accession>
<keyword evidence="4" id="KW-1185">Reference proteome</keyword>
<evidence type="ECO:0000313" key="4">
    <source>
        <dbReference type="Proteomes" id="UP000706031"/>
    </source>
</evidence>
<feature type="domain" description="DUF3298" evidence="1">
    <location>
        <begin position="185"/>
        <end position="255"/>
    </location>
</feature>
<name>A0ABS7KNZ0_9BACL</name>
<protein>
    <submittedName>
        <fullName evidence="3">DUF3298 and DUF4163 domain-containing protein</fullName>
    </submittedName>
</protein>
<sequence>MKPWTSALLAAGILIGGGSVWQGSFAQAAFVPSKVTTPIEIALKAEGNSKGSTSPTLISSKVKQSKVKVLSTTAKVQIKNTEVALEYPQVSGLNNKKAESAINKVLKNEVDALVANFKKEAKGFEKPTAERPHELMSSYEVMYNENGVISFVTSSYAIHGGANGRNIRNGHTFALSTGKELTLYDVLQNSKSMLDKLSKNVGEQLEAKYNVRSEYKGLDKDQDFYVTPKGVVVFFQQYEYTSRAEGFPEFTFKYKEVLPKGAVPFSNLKKK</sequence>
<organism evidence="3 4">
    <name type="scientific">Paenibacillus cucumis</name>
    <name type="common">ex Kampfer et al. 2016</name>
    <dbReference type="NCBI Taxonomy" id="1776858"/>
    <lineage>
        <taxon>Bacteria</taxon>
        <taxon>Bacillati</taxon>
        <taxon>Bacillota</taxon>
        <taxon>Bacilli</taxon>
        <taxon>Bacillales</taxon>
        <taxon>Paenibacillaceae</taxon>
        <taxon>Paenibacillus</taxon>
    </lineage>
</organism>
<dbReference type="Pfam" id="PF11738">
    <property type="entry name" value="DUF3298"/>
    <property type="match status" value="1"/>
</dbReference>
<dbReference type="Proteomes" id="UP000706031">
    <property type="component" value="Unassembled WGS sequence"/>
</dbReference>
<evidence type="ECO:0000313" key="3">
    <source>
        <dbReference type="EMBL" id="MBY0205647.1"/>
    </source>
</evidence>
<dbReference type="InterPro" id="IPR037126">
    <property type="entry name" value="PdaC/RsiV-like_sf"/>
</dbReference>
<dbReference type="Pfam" id="PF13739">
    <property type="entry name" value="PdaC"/>
    <property type="match status" value="1"/>
</dbReference>
<dbReference type="InterPro" id="IPR025303">
    <property type="entry name" value="PdaC"/>
</dbReference>
<dbReference type="InterPro" id="IPR021729">
    <property type="entry name" value="DUF3298"/>
</dbReference>
<evidence type="ECO:0000259" key="2">
    <source>
        <dbReference type="Pfam" id="PF13739"/>
    </source>
</evidence>
<reference evidence="3 4" key="1">
    <citation type="submission" date="2020-08" db="EMBL/GenBank/DDBJ databases">
        <title>Fungal Genomes of the International Space Station.</title>
        <authorList>
            <person name="Seuylemezian A."/>
            <person name="Singh N.K."/>
            <person name="Wood J."/>
            <person name="Venkateswaran K."/>
        </authorList>
    </citation>
    <scope>NUCLEOTIDE SEQUENCE [LARGE SCALE GENOMIC DNA]</scope>
    <source>
        <strain evidence="3 4">S/N-304-OC-R4</strain>
    </source>
</reference>
<feature type="domain" description="Deacetylase PdaC" evidence="2">
    <location>
        <begin position="80"/>
        <end position="164"/>
    </location>
</feature>